<accession>A0A6A6BGX8</accession>
<feature type="region of interest" description="Disordered" evidence="1">
    <location>
        <begin position="1"/>
        <end position="30"/>
    </location>
</feature>
<evidence type="ECO:0000313" key="2">
    <source>
        <dbReference type="EMBL" id="KAF2142575.1"/>
    </source>
</evidence>
<feature type="region of interest" description="Disordered" evidence="1">
    <location>
        <begin position="52"/>
        <end position="89"/>
    </location>
</feature>
<feature type="compositionally biased region" description="Low complexity" evidence="1">
    <location>
        <begin position="68"/>
        <end position="78"/>
    </location>
</feature>
<protein>
    <submittedName>
        <fullName evidence="2">Uncharacterized protein</fullName>
    </submittedName>
</protein>
<feature type="compositionally biased region" description="Basic and acidic residues" evidence="1">
    <location>
        <begin position="52"/>
        <end position="66"/>
    </location>
</feature>
<reference evidence="2" key="1">
    <citation type="journal article" date="2020" name="Stud. Mycol.">
        <title>101 Dothideomycetes genomes: a test case for predicting lifestyles and emergence of pathogens.</title>
        <authorList>
            <person name="Haridas S."/>
            <person name="Albert R."/>
            <person name="Binder M."/>
            <person name="Bloem J."/>
            <person name="Labutti K."/>
            <person name="Salamov A."/>
            <person name="Andreopoulos B."/>
            <person name="Baker S."/>
            <person name="Barry K."/>
            <person name="Bills G."/>
            <person name="Bluhm B."/>
            <person name="Cannon C."/>
            <person name="Castanera R."/>
            <person name="Culley D."/>
            <person name="Daum C."/>
            <person name="Ezra D."/>
            <person name="Gonzalez J."/>
            <person name="Henrissat B."/>
            <person name="Kuo A."/>
            <person name="Liang C."/>
            <person name="Lipzen A."/>
            <person name="Lutzoni F."/>
            <person name="Magnuson J."/>
            <person name="Mondo S."/>
            <person name="Nolan M."/>
            <person name="Ohm R."/>
            <person name="Pangilinan J."/>
            <person name="Park H.-J."/>
            <person name="Ramirez L."/>
            <person name="Alfaro M."/>
            <person name="Sun H."/>
            <person name="Tritt A."/>
            <person name="Yoshinaga Y."/>
            <person name="Zwiers L.-H."/>
            <person name="Turgeon B."/>
            <person name="Goodwin S."/>
            <person name="Spatafora J."/>
            <person name="Crous P."/>
            <person name="Grigoriev I."/>
        </authorList>
    </citation>
    <scope>NUCLEOTIDE SEQUENCE</scope>
    <source>
        <strain evidence="2">CBS 121167</strain>
    </source>
</reference>
<gene>
    <name evidence="2" type="ORF">K452DRAFT_286998</name>
</gene>
<dbReference type="EMBL" id="ML995484">
    <property type="protein sequence ID" value="KAF2142575.1"/>
    <property type="molecule type" value="Genomic_DNA"/>
</dbReference>
<evidence type="ECO:0000256" key="1">
    <source>
        <dbReference type="SAM" id="MobiDB-lite"/>
    </source>
</evidence>
<evidence type="ECO:0000313" key="3">
    <source>
        <dbReference type="Proteomes" id="UP000799438"/>
    </source>
</evidence>
<keyword evidence="3" id="KW-1185">Reference proteome</keyword>
<dbReference type="OrthoDB" id="2122308at2759"/>
<dbReference type="AlphaFoldDB" id="A0A6A6BGX8"/>
<feature type="compositionally biased region" description="Polar residues" evidence="1">
    <location>
        <begin position="17"/>
        <end position="30"/>
    </location>
</feature>
<dbReference type="RefSeq" id="XP_033398287.1">
    <property type="nucleotide sequence ID" value="XM_033540402.1"/>
</dbReference>
<name>A0A6A6BGX8_9PEZI</name>
<proteinExistence type="predicted"/>
<dbReference type="GeneID" id="54297898"/>
<sequence length="89" mass="10107">MVIDRGRDGDELEDYTYNMTNPRRRSNSTGLHTMKDFKTKFETIDPEPVFEEEVHGPTVEHNDLEKMSSGGSSNSENSVQEDDQVAKKA</sequence>
<organism evidence="2 3">
    <name type="scientific">Aplosporella prunicola CBS 121167</name>
    <dbReference type="NCBI Taxonomy" id="1176127"/>
    <lineage>
        <taxon>Eukaryota</taxon>
        <taxon>Fungi</taxon>
        <taxon>Dikarya</taxon>
        <taxon>Ascomycota</taxon>
        <taxon>Pezizomycotina</taxon>
        <taxon>Dothideomycetes</taxon>
        <taxon>Dothideomycetes incertae sedis</taxon>
        <taxon>Botryosphaeriales</taxon>
        <taxon>Aplosporellaceae</taxon>
        <taxon>Aplosporella</taxon>
    </lineage>
</organism>
<dbReference type="Proteomes" id="UP000799438">
    <property type="component" value="Unassembled WGS sequence"/>
</dbReference>